<gene>
    <name evidence="1" type="ORF">ACHKAR_16350</name>
</gene>
<evidence type="ECO:0000313" key="2">
    <source>
        <dbReference type="Proteomes" id="UP001610063"/>
    </source>
</evidence>
<name>A0ABW7NBP2_9BACT</name>
<sequence length="295" mass="32995">MLRLVFTAAFGLLFSFCYGQLKKFYTLKETSGYSTIDFTLEATAGNCFIKSSDSEGPLSIYGNPDLDKINPSFRSKIVDDVCKVHLDLQEFRSSSLSDGILLAMIRDKSEQNNYWKIIFDREKKYRLNLSYGFGNADVDLSGTSVQNFKVRSGSADILVDYSDGEPNKIEMDTFWVKADMGSIVARHLELARAKYVMANIGFGRALLDFSDASDTRCTVDASVGAGNLDVFLPGRDVPMIIYMKDSPLCGMRLAEGFEEVERNVFVNMNYRADAKNLLTFKVDVALGNVAFHYTN</sequence>
<comment type="caution">
    <text evidence="1">The sequence shown here is derived from an EMBL/GenBank/DDBJ whole genome shotgun (WGS) entry which is preliminary data.</text>
</comment>
<dbReference type="EMBL" id="JBIPKE010000019">
    <property type="protein sequence ID" value="MFH6985028.1"/>
    <property type="molecule type" value="Genomic_DNA"/>
</dbReference>
<proteinExistence type="predicted"/>
<dbReference type="Proteomes" id="UP001610063">
    <property type="component" value="Unassembled WGS sequence"/>
</dbReference>
<evidence type="ECO:0000313" key="1">
    <source>
        <dbReference type="EMBL" id="MFH6985028.1"/>
    </source>
</evidence>
<protein>
    <submittedName>
        <fullName evidence="1">Uncharacterized protein</fullName>
    </submittedName>
</protein>
<accession>A0ABW7NBP2</accession>
<keyword evidence="2" id="KW-1185">Reference proteome</keyword>
<dbReference type="RefSeq" id="WP_159583039.1">
    <property type="nucleotide sequence ID" value="NZ_JBIPKE010000019.1"/>
</dbReference>
<reference evidence="1 2" key="1">
    <citation type="journal article" date="2013" name="Int. J. Syst. Evol. Microbiol.">
        <title>Marinoscillum luteum sp. nov., isolated from marine sediment.</title>
        <authorList>
            <person name="Cha I.T."/>
            <person name="Park S.J."/>
            <person name="Kim S.J."/>
            <person name="Kim J.G."/>
            <person name="Jung M.Y."/>
            <person name="Shin K.S."/>
            <person name="Kwon K.K."/>
            <person name="Yang S.H."/>
            <person name="Seo Y.S."/>
            <person name="Rhee S.K."/>
        </authorList>
    </citation>
    <scope>NUCLEOTIDE SEQUENCE [LARGE SCALE GENOMIC DNA]</scope>
    <source>
        <strain evidence="1 2">KCTC 23939</strain>
    </source>
</reference>
<organism evidence="1 2">
    <name type="scientific">Marinoscillum luteum</name>
    <dbReference type="NCBI Taxonomy" id="861051"/>
    <lineage>
        <taxon>Bacteria</taxon>
        <taxon>Pseudomonadati</taxon>
        <taxon>Bacteroidota</taxon>
        <taxon>Cytophagia</taxon>
        <taxon>Cytophagales</taxon>
        <taxon>Reichenbachiellaceae</taxon>
        <taxon>Marinoscillum</taxon>
    </lineage>
</organism>